<protein>
    <submittedName>
        <fullName evidence="6">Growth arrest specific 2 like 2</fullName>
    </submittedName>
</protein>
<evidence type="ECO:0000256" key="4">
    <source>
        <dbReference type="ARBA" id="ARBA00038441"/>
    </source>
</evidence>
<feature type="domain" description="GAR" evidence="5">
    <location>
        <begin position="212"/>
        <end position="285"/>
    </location>
</feature>
<name>W5M0S9_LEPOC</name>
<evidence type="ECO:0000256" key="3">
    <source>
        <dbReference type="ARBA" id="ARBA00023212"/>
    </source>
</evidence>
<dbReference type="GO" id="GO:0008017">
    <property type="term" value="F:microtubule binding"/>
    <property type="evidence" value="ECO:0007669"/>
    <property type="project" value="InterPro"/>
</dbReference>
<dbReference type="GO" id="GO:0031110">
    <property type="term" value="P:regulation of microtubule polymerization or depolymerization"/>
    <property type="evidence" value="ECO:0000318"/>
    <property type="project" value="GO_Central"/>
</dbReference>
<keyword evidence="3" id="KW-0206">Cytoskeleton</keyword>
<organism evidence="6 7">
    <name type="scientific">Lepisosteus oculatus</name>
    <name type="common">Spotted gar</name>
    <dbReference type="NCBI Taxonomy" id="7918"/>
    <lineage>
        <taxon>Eukaryota</taxon>
        <taxon>Metazoa</taxon>
        <taxon>Chordata</taxon>
        <taxon>Craniata</taxon>
        <taxon>Vertebrata</taxon>
        <taxon>Euteleostomi</taxon>
        <taxon>Actinopterygii</taxon>
        <taxon>Neopterygii</taxon>
        <taxon>Holostei</taxon>
        <taxon>Semionotiformes</taxon>
        <taxon>Lepisosteidae</taxon>
        <taxon>Lepisosteus</taxon>
    </lineage>
</organism>
<reference evidence="6" key="2">
    <citation type="submission" date="2025-08" db="UniProtKB">
        <authorList>
            <consortium name="Ensembl"/>
        </authorList>
    </citation>
    <scope>IDENTIFICATION</scope>
</reference>
<proteinExistence type="inferred from homology"/>
<dbReference type="PANTHER" id="PTHR46756">
    <property type="entry name" value="TRANSGELIN"/>
    <property type="match status" value="1"/>
</dbReference>
<dbReference type="EMBL" id="AHAT01005626">
    <property type="status" value="NOT_ANNOTATED_CDS"/>
    <property type="molecule type" value="Genomic_DNA"/>
</dbReference>
<dbReference type="STRING" id="7918.ENSLOCP00000001986"/>
<dbReference type="InterPro" id="IPR001715">
    <property type="entry name" value="CH_dom"/>
</dbReference>
<dbReference type="OMA" id="ANNITHM"/>
<evidence type="ECO:0000313" key="6">
    <source>
        <dbReference type="Ensembl" id="ENSLOCP00000001986.1"/>
    </source>
</evidence>
<dbReference type="EMBL" id="AHAT01005627">
    <property type="status" value="NOT_ANNOTATED_CDS"/>
    <property type="molecule type" value="Genomic_DNA"/>
</dbReference>
<dbReference type="SUPFAM" id="SSF143575">
    <property type="entry name" value="GAS2 domain-like"/>
    <property type="match status" value="1"/>
</dbReference>
<keyword evidence="7" id="KW-1185">Reference proteome</keyword>
<dbReference type="GO" id="GO:0005856">
    <property type="term" value="C:cytoskeleton"/>
    <property type="evidence" value="ECO:0007669"/>
    <property type="project" value="UniProtKB-SubCell"/>
</dbReference>
<dbReference type="Bgee" id="ENSLOCG00000001720">
    <property type="expression patterns" value="Expressed in larva and 2 other cell types or tissues"/>
</dbReference>
<dbReference type="GO" id="GO:0005737">
    <property type="term" value="C:cytoplasm"/>
    <property type="evidence" value="ECO:0000318"/>
    <property type="project" value="GO_Central"/>
</dbReference>
<dbReference type="GO" id="GO:0051015">
    <property type="term" value="F:actin filament binding"/>
    <property type="evidence" value="ECO:0000318"/>
    <property type="project" value="GO_Central"/>
</dbReference>
<evidence type="ECO:0000256" key="1">
    <source>
        <dbReference type="ARBA" id="ARBA00004245"/>
    </source>
</evidence>
<dbReference type="Gene3D" id="3.30.920.20">
    <property type="entry name" value="Gas2-like domain"/>
    <property type="match status" value="1"/>
</dbReference>
<dbReference type="GeneTree" id="ENSGT00940000154849"/>
<comment type="similarity">
    <text evidence="4">Belongs to the GAS2 family.</text>
</comment>
<accession>W5M0S9</accession>
<dbReference type="Ensembl" id="ENSLOCT00000001991.1">
    <property type="protein sequence ID" value="ENSLOCP00000001986.1"/>
    <property type="gene ID" value="ENSLOCG00000001720.1"/>
</dbReference>
<dbReference type="eggNOG" id="KOG0516">
    <property type="taxonomic scope" value="Eukaryota"/>
</dbReference>
<dbReference type="SUPFAM" id="SSF47576">
    <property type="entry name" value="Calponin-homology domain, CH-domain"/>
    <property type="match status" value="1"/>
</dbReference>
<dbReference type="InterPro" id="IPR003108">
    <property type="entry name" value="GAR_dom"/>
</dbReference>
<dbReference type="SMART" id="SM00243">
    <property type="entry name" value="GAS2"/>
    <property type="match status" value="1"/>
</dbReference>
<dbReference type="Gene3D" id="1.10.418.10">
    <property type="entry name" value="Calponin-like domain"/>
    <property type="match status" value="1"/>
</dbReference>
<reference evidence="6" key="3">
    <citation type="submission" date="2025-09" db="UniProtKB">
        <authorList>
            <consortium name="Ensembl"/>
        </authorList>
    </citation>
    <scope>IDENTIFICATION</scope>
</reference>
<dbReference type="InterPro" id="IPR036534">
    <property type="entry name" value="GAR_dom_sf"/>
</dbReference>
<evidence type="ECO:0000313" key="7">
    <source>
        <dbReference type="Proteomes" id="UP000018468"/>
    </source>
</evidence>
<dbReference type="InterPro" id="IPR036872">
    <property type="entry name" value="CH_dom_sf"/>
</dbReference>
<dbReference type="InParanoid" id="W5M0S9"/>
<dbReference type="AlphaFoldDB" id="W5M0S9"/>
<dbReference type="Pfam" id="PF02187">
    <property type="entry name" value="GAS2"/>
    <property type="match status" value="1"/>
</dbReference>
<dbReference type="GO" id="GO:0001578">
    <property type="term" value="P:microtubule bundle formation"/>
    <property type="evidence" value="ECO:0000318"/>
    <property type="project" value="GO_Central"/>
</dbReference>
<reference evidence="7" key="1">
    <citation type="submission" date="2011-12" db="EMBL/GenBank/DDBJ databases">
        <title>The Draft Genome of Lepisosteus oculatus.</title>
        <authorList>
            <consortium name="The Broad Institute Genome Assembly &amp; Analysis Group"/>
            <consortium name="Computational R&amp;D Group"/>
            <consortium name="and Sequencing Platform"/>
            <person name="Di Palma F."/>
            <person name="Alfoldi J."/>
            <person name="Johnson J."/>
            <person name="Berlin A."/>
            <person name="Gnerre S."/>
            <person name="Jaffe D."/>
            <person name="MacCallum I."/>
            <person name="Young S."/>
            <person name="Walker B.J."/>
            <person name="Lander E.S."/>
            <person name="Lindblad-Toh K."/>
        </authorList>
    </citation>
    <scope>NUCLEOTIDE SEQUENCE [LARGE SCALE GENOMIC DNA]</scope>
</reference>
<keyword evidence="2" id="KW-0963">Cytoplasm</keyword>
<dbReference type="PROSITE" id="PS51460">
    <property type="entry name" value="GAR"/>
    <property type="match status" value="1"/>
</dbReference>
<dbReference type="GO" id="GO:1904825">
    <property type="term" value="P:protein localization to microtubule plus-end"/>
    <property type="evidence" value="ECO:0000318"/>
    <property type="project" value="GO_Central"/>
</dbReference>
<dbReference type="Pfam" id="PF00307">
    <property type="entry name" value="CH"/>
    <property type="match status" value="1"/>
</dbReference>
<dbReference type="HOGENOM" id="CLU_025484_0_0_1"/>
<evidence type="ECO:0000256" key="2">
    <source>
        <dbReference type="ARBA" id="ARBA00022490"/>
    </source>
</evidence>
<comment type="subcellular location">
    <subcellularLocation>
        <location evidence="1">Cytoplasm</location>
        <location evidence="1">Cytoskeleton</location>
    </subcellularLocation>
</comment>
<dbReference type="Proteomes" id="UP000018468">
    <property type="component" value="Linkage group LG22"/>
</dbReference>
<dbReference type="GO" id="GO:0051764">
    <property type="term" value="P:actin crosslink formation"/>
    <property type="evidence" value="ECO:0000318"/>
    <property type="project" value="GO_Central"/>
</dbReference>
<sequence length="288" mass="32656">KRQRMSGIHTATNRSIKPFKSSEEYLYAMKEDLAEWLTDLYGISIAVDGFLEVLETGSLLCQHANQVTRVAGEFLRQYGAGALKMRLPTSGVTFVSSAQAATFLARDNVSNFISWCRKEMDIKDFILLGRNVSIILRRTKWPIILCLKTVLTEPKTCSFANKIYFCFEWYSLGFEKQNLCFHPLIPESAAVLQVFKPRVTVSAGFVKSCLKQTEDSVKFLLVQYLVSRCTCPSQFSMLKVSEGKYKVGDSGTLIFVRILRNHVMVRVGGGWDTLEHYLDKHDPCRCTS</sequence>
<evidence type="ECO:0000259" key="5">
    <source>
        <dbReference type="PROSITE" id="PS51460"/>
    </source>
</evidence>
<dbReference type="PANTHER" id="PTHR46756:SF21">
    <property type="entry name" value="GAS2-LIKE PROTEIN 2"/>
    <property type="match status" value="1"/>
</dbReference>